<dbReference type="Proteomes" id="UP000467322">
    <property type="component" value="Unassembled WGS sequence"/>
</dbReference>
<sequence length="187" mass="20595">MEDGFYALDRETRIQAIGGGMIGDGGCSTRWIGRSLWEFIEGPETQAFLSTAFSWCRVLRESFTTHYRMDGADESHLLRMTVTPGDEGRVRVLHRVIAKGAGNLGGLHADPRTECRCATCDQLRFGADWIKMMVRPAARDFPRSYVLCPDCAARRVGIVDGIGGGKVMAFPRRMDREGEGGDADCAS</sequence>
<dbReference type="AlphaFoldDB" id="A0A845M4I1"/>
<name>A0A845M4I1_9RHOB</name>
<dbReference type="RefSeq" id="WP_161352587.1">
    <property type="nucleotide sequence ID" value="NZ_WTUX01000019.1"/>
</dbReference>
<comment type="caution">
    <text evidence="1">The sequence shown here is derived from an EMBL/GenBank/DDBJ whole genome shotgun (WGS) entry which is preliminary data.</text>
</comment>
<protein>
    <submittedName>
        <fullName evidence="1">Uncharacterized protein</fullName>
    </submittedName>
</protein>
<accession>A0A845M4I1</accession>
<organism evidence="1 2">
    <name type="scientific">Maritimibacter harenae</name>
    <dbReference type="NCBI Taxonomy" id="2606218"/>
    <lineage>
        <taxon>Bacteria</taxon>
        <taxon>Pseudomonadati</taxon>
        <taxon>Pseudomonadota</taxon>
        <taxon>Alphaproteobacteria</taxon>
        <taxon>Rhodobacterales</taxon>
        <taxon>Roseobacteraceae</taxon>
        <taxon>Maritimibacter</taxon>
    </lineage>
</organism>
<dbReference type="EMBL" id="WTUX01000019">
    <property type="protein sequence ID" value="MZR14466.1"/>
    <property type="molecule type" value="Genomic_DNA"/>
</dbReference>
<gene>
    <name evidence="1" type="ORF">GQE99_15715</name>
</gene>
<reference evidence="1 2" key="1">
    <citation type="submission" date="2019-12" db="EMBL/GenBank/DDBJ databases">
        <title>Maritimibacter sp. nov. sp. isolated from sea sand.</title>
        <authorList>
            <person name="Kim J."/>
            <person name="Jeong S.E."/>
            <person name="Jung H.S."/>
            <person name="Jeon C.O."/>
        </authorList>
    </citation>
    <scope>NUCLEOTIDE SEQUENCE [LARGE SCALE GENOMIC DNA]</scope>
    <source>
        <strain evidence="1 2">DP07</strain>
    </source>
</reference>
<keyword evidence="2" id="KW-1185">Reference proteome</keyword>
<evidence type="ECO:0000313" key="1">
    <source>
        <dbReference type="EMBL" id="MZR14466.1"/>
    </source>
</evidence>
<proteinExistence type="predicted"/>
<evidence type="ECO:0000313" key="2">
    <source>
        <dbReference type="Proteomes" id="UP000467322"/>
    </source>
</evidence>